<dbReference type="EMBL" id="HG691828">
    <property type="protein sequence ID" value="CDI80302.1"/>
    <property type="molecule type" value="Genomic_DNA"/>
</dbReference>
<feature type="compositionally biased region" description="Pro residues" evidence="1">
    <location>
        <begin position="186"/>
        <end position="196"/>
    </location>
</feature>
<dbReference type="OrthoDB" id="21525at2759"/>
<accession>U6GL50</accession>
<dbReference type="AlphaFoldDB" id="U6GL50"/>
<feature type="region of interest" description="Disordered" evidence="1">
    <location>
        <begin position="85"/>
        <end position="209"/>
    </location>
</feature>
<reference evidence="2" key="1">
    <citation type="submission" date="2013-10" db="EMBL/GenBank/DDBJ databases">
        <title>Genomic analysis of the causative agents of coccidiosis in chickens.</title>
        <authorList>
            <person name="Reid A.J."/>
            <person name="Blake D."/>
            <person name="Billington K."/>
            <person name="Browne H."/>
            <person name="Dunn M."/>
            <person name="Hung S."/>
            <person name="Kawahara F."/>
            <person name="Miranda-Saavedra D."/>
            <person name="Mourier T."/>
            <person name="Nagra H."/>
            <person name="Otto T.D."/>
            <person name="Rawlings N."/>
            <person name="Sanchez A."/>
            <person name="Sanders M."/>
            <person name="Subramaniam C."/>
            <person name="Tay Y."/>
            <person name="Dear P."/>
            <person name="Doerig C."/>
            <person name="Gruber A."/>
            <person name="Parkinson J."/>
            <person name="Shirley M."/>
            <person name="Wan K.L."/>
            <person name="Berriman M."/>
            <person name="Tomley F."/>
            <person name="Pain A."/>
        </authorList>
    </citation>
    <scope>NUCLEOTIDE SEQUENCE [LARGE SCALE GENOMIC DNA]</scope>
    <source>
        <strain evidence="2">Houghton</strain>
    </source>
</reference>
<protein>
    <submittedName>
        <fullName evidence="2">Kinesin heavy chain, putative</fullName>
    </submittedName>
</protein>
<proteinExistence type="predicted"/>
<keyword evidence="3" id="KW-1185">Reference proteome</keyword>
<reference evidence="2" key="2">
    <citation type="submission" date="2013-10" db="EMBL/GenBank/DDBJ databases">
        <authorList>
            <person name="Aslett M."/>
        </authorList>
    </citation>
    <scope>NUCLEOTIDE SEQUENCE [LARGE SCALE GENOMIC DNA]</scope>
    <source>
        <strain evidence="2">Houghton</strain>
    </source>
</reference>
<feature type="compositionally biased region" description="Low complexity" evidence="1">
    <location>
        <begin position="742"/>
        <end position="758"/>
    </location>
</feature>
<feature type="compositionally biased region" description="Basic and acidic residues" evidence="1">
    <location>
        <begin position="108"/>
        <end position="121"/>
    </location>
</feature>
<gene>
    <name evidence="2" type="ORF">EPH_0033120</name>
</gene>
<feature type="compositionally biased region" description="Basic residues" evidence="1">
    <location>
        <begin position="161"/>
        <end position="173"/>
    </location>
</feature>
<organism evidence="2 3">
    <name type="scientific">Eimeria praecox</name>
    <dbReference type="NCBI Taxonomy" id="51316"/>
    <lineage>
        <taxon>Eukaryota</taxon>
        <taxon>Sar</taxon>
        <taxon>Alveolata</taxon>
        <taxon>Apicomplexa</taxon>
        <taxon>Conoidasida</taxon>
        <taxon>Coccidia</taxon>
        <taxon>Eucoccidiorida</taxon>
        <taxon>Eimeriorina</taxon>
        <taxon>Eimeriidae</taxon>
        <taxon>Eimeria</taxon>
    </lineage>
</organism>
<feature type="compositionally biased region" description="Basic and acidic residues" evidence="1">
    <location>
        <begin position="198"/>
        <end position="209"/>
    </location>
</feature>
<evidence type="ECO:0000313" key="2">
    <source>
        <dbReference type="EMBL" id="CDI80302.1"/>
    </source>
</evidence>
<evidence type="ECO:0000313" key="3">
    <source>
        <dbReference type="Proteomes" id="UP000018201"/>
    </source>
</evidence>
<dbReference type="Proteomes" id="UP000018201">
    <property type="component" value="Unassembled WGS sequence"/>
</dbReference>
<sequence>MDTLAAARYGLRDIDGLNQAETEDPSVRASMTHALSLLDRFGQDIKSDGYGSLQSLSSGEASGGGVLRFETLEHSIEGAIHELECIDDNPPSAGEESLSCEDSSASDISDHEAPVEAHTEEGAPPDSQPDPMTSERKTKQPKGASASAKSKVTRFKGEKKQKQKTAKTPKKAKPPSPAKEHVEVSPEPPPPTPTPEEPVEHDRDTSESRKIKALVLKQKAERENWAARLRKAKEMGLEVISKVLFRMQDEKEALVKSKKRTAELMSQIRHICALMHRLGLSVLSTASAPAEGQNSELPARDQDSESLQSFLDRVKEKREAEPLKLSLGIGDPVGPTAKAQGFPDVDQIRPLACAAISNALSRVMLAEVLENTREEEEFQRTGSDSARQPPLMALAASVASSGISAANDEVTTPRVPQSEEEAVSALELIFTKATPAESSKATVDAETAQMVEGKKQQTLESILQILPPWEQHMLALLYEQQEMRRALGQLRDHFVNRLKEIQVSVKKGLLEKLELTEHCDRMLAALWSFKAELTDSKSPNRVDEDTNAKFAKLMAKLEELSIRLAERDIDYKLLSEDYLAVKQENATLQETTRRLKEENRSLLMIPKTMTNWEELKGYDDVEKRALARDVQMLQGYASHLRMKLEEGRAVELDVRRLNQALYAELLAANTAIADLQDQVKFYTSVDKREATILEEQLAAANQAEAEQSERVRDLEEEIASLKAQLAAALSKPAAEEPEVESPAEPAEVLPEPEQQPPARRSVKRSALAANAKGKAKSTSKAPSVAVSHVAATSPAKQKPLAKRSTTATAGIDRVSVKRVPRAPSRGSIGKPEKPSAAKGGEGSRLVRVVEPESHSSPAPTPKANSSLHQAASPAKTVSIRLPDDDPPPTPDANSTAVEAPTKVTGRAPAFTGDPRNKGLTNMMAALSGRRRKGGGA</sequence>
<name>U6GL50_9EIME</name>
<feature type="compositionally biased region" description="Polar residues" evidence="1">
    <location>
        <begin position="854"/>
        <end position="869"/>
    </location>
</feature>
<feature type="region of interest" description="Disordered" evidence="1">
    <location>
        <begin position="729"/>
        <end position="919"/>
    </location>
</feature>
<evidence type="ECO:0000256" key="1">
    <source>
        <dbReference type="SAM" id="MobiDB-lite"/>
    </source>
</evidence>
<dbReference type="VEuPathDB" id="ToxoDB:EPH_0033120"/>